<dbReference type="InterPro" id="IPR053866">
    <property type="entry name" value="PhyR_sigma2"/>
</dbReference>
<evidence type="ECO:0000313" key="2">
    <source>
        <dbReference type="EMBL" id="MCI4681840.1"/>
    </source>
</evidence>
<keyword evidence="3" id="KW-1185">Reference proteome</keyword>
<comment type="caution">
    <text evidence="2">The sequence shown here is derived from an EMBL/GenBank/DDBJ whole genome shotgun (WGS) entry which is preliminary data.</text>
</comment>
<dbReference type="EMBL" id="JAIVFP010000001">
    <property type="protein sequence ID" value="MCI4681840.1"/>
    <property type="molecule type" value="Genomic_DNA"/>
</dbReference>
<dbReference type="Gene3D" id="1.10.1740.10">
    <property type="match status" value="1"/>
</dbReference>
<organism evidence="2 3">
    <name type="scientific">Candidatus Rhodoblastus alkanivorans</name>
    <dbReference type="NCBI Taxonomy" id="2954117"/>
    <lineage>
        <taxon>Bacteria</taxon>
        <taxon>Pseudomonadati</taxon>
        <taxon>Pseudomonadota</taxon>
        <taxon>Alphaproteobacteria</taxon>
        <taxon>Hyphomicrobiales</taxon>
        <taxon>Rhodoblastaceae</taxon>
        <taxon>Rhodoblastus</taxon>
    </lineage>
</organism>
<accession>A0ABS9Z319</accession>
<dbReference type="Pfam" id="PF22029">
    <property type="entry name" value="PhyR_sigma2"/>
    <property type="match status" value="1"/>
</dbReference>
<dbReference type="Proteomes" id="UP001139104">
    <property type="component" value="Unassembled WGS sequence"/>
</dbReference>
<dbReference type="SUPFAM" id="SSF88946">
    <property type="entry name" value="Sigma2 domain of RNA polymerase sigma factors"/>
    <property type="match status" value="1"/>
</dbReference>
<reference evidence="2" key="1">
    <citation type="journal article" date="2022" name="ISME J.">
        <title>Identification of active gaseous-alkane degraders at natural gas seeps.</title>
        <authorList>
            <person name="Farhan Ul Haque M."/>
            <person name="Hernandez M."/>
            <person name="Crombie A.T."/>
            <person name="Murrell J.C."/>
        </authorList>
    </citation>
    <scope>NUCLEOTIDE SEQUENCE</scope>
    <source>
        <strain evidence="2">PC2</strain>
    </source>
</reference>
<sequence>MTAKMDFKTALRGELAQLRFFALLLCHTPDRSDDLAQETLIKTWAAEDRFQPGTSLRARLFTIMRNTLASVSQFRSRRFRRLTKFSRQAPALEPQVPALTRPPGWPAGEDGLVAARRQREVSVGRPALAPARRG</sequence>
<feature type="domain" description="PhyR sigma2" evidence="1">
    <location>
        <begin position="13"/>
        <end position="64"/>
    </location>
</feature>
<evidence type="ECO:0000259" key="1">
    <source>
        <dbReference type="Pfam" id="PF22029"/>
    </source>
</evidence>
<proteinExistence type="predicted"/>
<protein>
    <recommendedName>
        <fullName evidence="1">PhyR sigma2 domain-containing protein</fullName>
    </recommendedName>
</protein>
<gene>
    <name evidence="2" type="ORF">K2U94_03520</name>
</gene>
<evidence type="ECO:0000313" key="3">
    <source>
        <dbReference type="Proteomes" id="UP001139104"/>
    </source>
</evidence>
<name>A0ABS9Z319_9HYPH</name>
<dbReference type="InterPro" id="IPR013325">
    <property type="entry name" value="RNA_pol_sigma_r2"/>
</dbReference>
<dbReference type="RefSeq" id="WP_243065883.1">
    <property type="nucleotide sequence ID" value="NZ_JAIVFK010000003.1"/>
</dbReference>